<dbReference type="CDD" id="cd02440">
    <property type="entry name" value="AdoMet_MTases"/>
    <property type="match status" value="1"/>
</dbReference>
<dbReference type="InterPro" id="IPR041698">
    <property type="entry name" value="Methyltransf_25"/>
</dbReference>
<dbReference type="HOGENOM" id="CLU_087236_0_0_10"/>
<accession>I4ANI4</accession>
<evidence type="ECO:0000256" key="1">
    <source>
        <dbReference type="ARBA" id="ARBA00022603"/>
    </source>
</evidence>
<dbReference type="KEGG" id="fli:Fleli_3187"/>
<reference evidence="5" key="1">
    <citation type="submission" date="2012-06" db="EMBL/GenBank/DDBJ databases">
        <title>The complete genome of Flexibacter litoralis DSM 6794.</title>
        <authorList>
            <person name="Lucas S."/>
            <person name="Copeland A."/>
            <person name="Lapidus A."/>
            <person name="Glavina del Rio T."/>
            <person name="Dalin E."/>
            <person name="Tice H."/>
            <person name="Bruce D."/>
            <person name="Goodwin L."/>
            <person name="Pitluck S."/>
            <person name="Peters L."/>
            <person name="Ovchinnikova G."/>
            <person name="Lu M."/>
            <person name="Kyrpides N."/>
            <person name="Mavromatis K."/>
            <person name="Ivanova N."/>
            <person name="Brettin T."/>
            <person name="Detter J.C."/>
            <person name="Han C."/>
            <person name="Larimer F."/>
            <person name="Land M."/>
            <person name="Hauser L."/>
            <person name="Markowitz V."/>
            <person name="Cheng J.-F."/>
            <person name="Hugenholtz P."/>
            <person name="Woyke T."/>
            <person name="Wu D."/>
            <person name="Spring S."/>
            <person name="Lang E."/>
            <person name="Kopitz M."/>
            <person name="Brambilla E."/>
            <person name="Klenk H.-P."/>
            <person name="Eisen J.A."/>
        </authorList>
    </citation>
    <scope>NUCLEOTIDE SEQUENCE [LARGE SCALE GENOMIC DNA]</scope>
    <source>
        <strain evidence="5">ATCC 23117 / DSM 6794 / NBRC 15988 / NCIMB 1366 / Sio-4</strain>
    </source>
</reference>
<dbReference type="RefSeq" id="WP_014798949.1">
    <property type="nucleotide sequence ID" value="NC_018018.1"/>
</dbReference>
<dbReference type="Gene3D" id="3.40.50.150">
    <property type="entry name" value="Vaccinia Virus protein VP39"/>
    <property type="match status" value="1"/>
</dbReference>
<dbReference type="InterPro" id="IPR029063">
    <property type="entry name" value="SAM-dependent_MTases_sf"/>
</dbReference>
<organism evidence="4 5">
    <name type="scientific">Bernardetia litoralis (strain ATCC 23117 / DSM 6794 / NBRC 15988 / NCIMB 1366 / Fx l1 / Sio-4)</name>
    <name type="common">Flexibacter litoralis</name>
    <dbReference type="NCBI Taxonomy" id="880071"/>
    <lineage>
        <taxon>Bacteria</taxon>
        <taxon>Pseudomonadati</taxon>
        <taxon>Bacteroidota</taxon>
        <taxon>Cytophagia</taxon>
        <taxon>Cytophagales</taxon>
        <taxon>Bernardetiaceae</taxon>
        <taxon>Bernardetia</taxon>
    </lineage>
</organism>
<dbReference type="Pfam" id="PF13649">
    <property type="entry name" value="Methyltransf_25"/>
    <property type="match status" value="1"/>
</dbReference>
<dbReference type="eggNOG" id="COG2227">
    <property type="taxonomic scope" value="Bacteria"/>
</dbReference>
<dbReference type="PANTHER" id="PTHR43861:SF1">
    <property type="entry name" value="TRANS-ACONITATE 2-METHYLTRANSFERASE"/>
    <property type="match status" value="1"/>
</dbReference>
<evidence type="ECO:0000313" key="4">
    <source>
        <dbReference type="EMBL" id="AFM05519.1"/>
    </source>
</evidence>
<sequence length="278" mass="32756">MATSNTEQEKHEDLHKREADFHDDWATSEDLAEIDVVALFEGLCAIENRYMIEQMGNLQGKKILDVGAGLGESSVYFAMQGAEVTYTDISPQMGELAKELAARYNIKINVVISPAEKMVFEKDYFDIVYCANLMHHVPETEHTIWLENIHQFLRKGGKLYTWDPIKYNPVINVYRKMAMDVRTIDEMPLGFDILKKYKATFSNVHHKEFWLSTLVLFLYYYFIKRYNPNKVRYWKRIYKENEKTIGWWFKPLSALDNFFLKIPLINRLAWNIVIVAEK</sequence>
<proteinExistence type="predicted"/>
<dbReference type="PANTHER" id="PTHR43861">
    <property type="entry name" value="TRANS-ACONITATE 2-METHYLTRANSFERASE-RELATED"/>
    <property type="match status" value="1"/>
</dbReference>
<dbReference type="AlphaFoldDB" id="I4ANI4"/>
<keyword evidence="1 4" id="KW-0489">Methyltransferase</keyword>
<feature type="domain" description="Methyltransferase" evidence="3">
    <location>
        <begin position="63"/>
        <end position="157"/>
    </location>
</feature>
<name>I4ANI4_BERLS</name>
<evidence type="ECO:0000313" key="5">
    <source>
        <dbReference type="Proteomes" id="UP000006054"/>
    </source>
</evidence>
<gene>
    <name evidence="4" type="ordered locus">Fleli_3187</name>
</gene>
<keyword evidence="5" id="KW-1185">Reference proteome</keyword>
<dbReference type="STRING" id="880071.Fleli_3187"/>
<dbReference type="OrthoDB" id="597202at2"/>
<evidence type="ECO:0000256" key="2">
    <source>
        <dbReference type="ARBA" id="ARBA00022679"/>
    </source>
</evidence>
<dbReference type="GO" id="GO:0032259">
    <property type="term" value="P:methylation"/>
    <property type="evidence" value="ECO:0007669"/>
    <property type="project" value="UniProtKB-KW"/>
</dbReference>
<dbReference type="Proteomes" id="UP000006054">
    <property type="component" value="Chromosome"/>
</dbReference>
<evidence type="ECO:0000259" key="3">
    <source>
        <dbReference type="Pfam" id="PF13649"/>
    </source>
</evidence>
<dbReference type="GO" id="GO:0008168">
    <property type="term" value="F:methyltransferase activity"/>
    <property type="evidence" value="ECO:0007669"/>
    <property type="project" value="UniProtKB-KW"/>
</dbReference>
<dbReference type="SUPFAM" id="SSF53335">
    <property type="entry name" value="S-adenosyl-L-methionine-dependent methyltransferases"/>
    <property type="match status" value="1"/>
</dbReference>
<dbReference type="EMBL" id="CP003345">
    <property type="protein sequence ID" value="AFM05519.1"/>
    <property type="molecule type" value="Genomic_DNA"/>
</dbReference>
<protein>
    <submittedName>
        <fullName evidence="4">Methyltransferase family protein</fullName>
    </submittedName>
</protein>
<keyword evidence="2 4" id="KW-0808">Transferase</keyword>